<evidence type="ECO:0000313" key="3">
    <source>
        <dbReference type="Proteomes" id="UP001066276"/>
    </source>
</evidence>
<dbReference type="AlphaFoldDB" id="A0AAV7MQX1"/>
<evidence type="ECO:0000256" key="1">
    <source>
        <dbReference type="SAM" id="MobiDB-lite"/>
    </source>
</evidence>
<proteinExistence type="predicted"/>
<dbReference type="Proteomes" id="UP001066276">
    <property type="component" value="Chromosome 9"/>
</dbReference>
<organism evidence="2 3">
    <name type="scientific">Pleurodeles waltl</name>
    <name type="common">Iberian ribbed newt</name>
    <dbReference type="NCBI Taxonomy" id="8319"/>
    <lineage>
        <taxon>Eukaryota</taxon>
        <taxon>Metazoa</taxon>
        <taxon>Chordata</taxon>
        <taxon>Craniata</taxon>
        <taxon>Vertebrata</taxon>
        <taxon>Euteleostomi</taxon>
        <taxon>Amphibia</taxon>
        <taxon>Batrachia</taxon>
        <taxon>Caudata</taxon>
        <taxon>Salamandroidea</taxon>
        <taxon>Salamandridae</taxon>
        <taxon>Pleurodelinae</taxon>
        <taxon>Pleurodeles</taxon>
    </lineage>
</organism>
<gene>
    <name evidence="2" type="ORF">NDU88_003564</name>
</gene>
<comment type="caution">
    <text evidence="2">The sequence shown here is derived from an EMBL/GenBank/DDBJ whole genome shotgun (WGS) entry which is preliminary data.</text>
</comment>
<sequence>MGETRPLPPLQHPTKMDQYTISTPAVDDTAGVAGSSLGPSAPHPDLTEKCTSWTLEPKGDEVLETQARSWKEGFCSRKLQADGGERNGHLETSLWREVLTETVVDAVVVATPALFGSTEAMLVPSD</sequence>
<protein>
    <submittedName>
        <fullName evidence="2">Uncharacterized protein</fullName>
    </submittedName>
</protein>
<accession>A0AAV7MQX1</accession>
<reference evidence="2" key="1">
    <citation type="journal article" date="2022" name="bioRxiv">
        <title>Sequencing and chromosome-scale assembly of the giantPleurodeles waltlgenome.</title>
        <authorList>
            <person name="Brown T."/>
            <person name="Elewa A."/>
            <person name="Iarovenko S."/>
            <person name="Subramanian E."/>
            <person name="Araus A.J."/>
            <person name="Petzold A."/>
            <person name="Susuki M."/>
            <person name="Suzuki K.-i.T."/>
            <person name="Hayashi T."/>
            <person name="Toyoda A."/>
            <person name="Oliveira C."/>
            <person name="Osipova E."/>
            <person name="Leigh N.D."/>
            <person name="Simon A."/>
            <person name="Yun M.H."/>
        </authorList>
    </citation>
    <scope>NUCLEOTIDE SEQUENCE</scope>
    <source>
        <strain evidence="2">20211129_DDA</strain>
        <tissue evidence="2">Liver</tissue>
    </source>
</reference>
<feature type="region of interest" description="Disordered" evidence="1">
    <location>
        <begin position="23"/>
        <end position="45"/>
    </location>
</feature>
<dbReference type="EMBL" id="JANPWB010000013">
    <property type="protein sequence ID" value="KAJ1106161.1"/>
    <property type="molecule type" value="Genomic_DNA"/>
</dbReference>
<keyword evidence="3" id="KW-1185">Reference proteome</keyword>
<evidence type="ECO:0000313" key="2">
    <source>
        <dbReference type="EMBL" id="KAJ1106161.1"/>
    </source>
</evidence>
<name>A0AAV7MQX1_PLEWA</name>